<evidence type="ECO:0000256" key="6">
    <source>
        <dbReference type="ARBA" id="ARBA00023136"/>
    </source>
</evidence>
<feature type="transmembrane region" description="Helical" evidence="8">
    <location>
        <begin position="205"/>
        <end position="230"/>
    </location>
</feature>
<keyword evidence="6 8" id="KW-0472">Membrane</keyword>
<protein>
    <submittedName>
        <fullName evidence="11">Thiol reductant ABC exporter subunit CydD</fullName>
    </submittedName>
</protein>
<dbReference type="SUPFAM" id="SSF90123">
    <property type="entry name" value="ABC transporter transmembrane region"/>
    <property type="match status" value="1"/>
</dbReference>
<sequence length="556" mass="58872">MAYILFALAQGVLVAAQADLLSRVLAGSATLLPLAVVVAGRAVLLAGQGSVFRRVAARRKDELRHRLLRAGTGPAGRGPAVDVTLLGRGLDALDAFYAGYLPQRYAAAIVPVVVLVRLAVADWPSALVIAVTLPLIPVFGALVGWRTKEATRRQWGSLHRLGGHFLDVVAGLPTLRAYGRDEAQTKVVRAMADGHRRATVRTLRIAFLSSFVLEVVGTLSVALVAVPAGLRLLDGSIDLRTALLVLLLAPEAYLPLRLLGTRFHAAAEGRAVLDQVTETLAEPGGGPRSFPTREQTESAAKPTGPATERKSTTEQAPWATEPARTATERVRTVAERRAARIEVEDLVVRYPGADAPVLDRLSLTVEPGERVALAGPSGAGKTTLLRTVLGFLDPEGGRIRVDGVGLDELDLTAWRGRVAYVPQRPHLFAGTVADNIRLGRPDAGDDVVRAAAEAAAAHEFIAELPGGYDAPLGERGLGLSAGQRQRIAIARAYLMDAPIVVLDEPTARLDLAAEAAVADAAARLLDGRTALLVAHRPALLSIADRVVHLTGREVYA</sequence>
<dbReference type="PROSITE" id="PS00211">
    <property type="entry name" value="ABC_TRANSPORTER_1"/>
    <property type="match status" value="1"/>
</dbReference>
<dbReference type="SUPFAM" id="SSF52540">
    <property type="entry name" value="P-loop containing nucleoside triphosphate hydrolases"/>
    <property type="match status" value="1"/>
</dbReference>
<feature type="transmembrane region" description="Helical" evidence="8">
    <location>
        <begin position="126"/>
        <end position="145"/>
    </location>
</feature>
<dbReference type="InterPro" id="IPR036640">
    <property type="entry name" value="ABC1_TM_sf"/>
</dbReference>
<evidence type="ECO:0000256" key="3">
    <source>
        <dbReference type="ARBA" id="ARBA00022741"/>
    </source>
</evidence>
<dbReference type="Pfam" id="PF00664">
    <property type="entry name" value="ABC_membrane"/>
    <property type="match status" value="1"/>
</dbReference>
<dbReference type="CDD" id="cd03228">
    <property type="entry name" value="ABCC_MRP_Like"/>
    <property type="match status" value="1"/>
</dbReference>
<keyword evidence="3" id="KW-0547">Nucleotide-binding</keyword>
<dbReference type="CDD" id="cd18584">
    <property type="entry name" value="ABC_6TM_AarD_CydD"/>
    <property type="match status" value="1"/>
</dbReference>
<evidence type="ECO:0000313" key="12">
    <source>
        <dbReference type="Proteomes" id="UP001500212"/>
    </source>
</evidence>
<dbReference type="Gene3D" id="3.40.50.300">
    <property type="entry name" value="P-loop containing nucleotide triphosphate hydrolases"/>
    <property type="match status" value="1"/>
</dbReference>
<dbReference type="SMART" id="SM00382">
    <property type="entry name" value="AAA"/>
    <property type="match status" value="1"/>
</dbReference>
<dbReference type="Pfam" id="PF00005">
    <property type="entry name" value="ABC_tran"/>
    <property type="match status" value="1"/>
</dbReference>
<feature type="domain" description="ABC transmembrane type-1" evidence="10">
    <location>
        <begin position="1"/>
        <end position="268"/>
    </location>
</feature>
<accession>A0ABP8U0N2</accession>
<dbReference type="InterPro" id="IPR011527">
    <property type="entry name" value="ABC1_TM_dom"/>
</dbReference>
<dbReference type="EMBL" id="BAABHJ010000040">
    <property type="protein sequence ID" value="GAA4617614.1"/>
    <property type="molecule type" value="Genomic_DNA"/>
</dbReference>
<evidence type="ECO:0000256" key="1">
    <source>
        <dbReference type="ARBA" id="ARBA00004651"/>
    </source>
</evidence>
<feature type="domain" description="ABC transporter" evidence="9">
    <location>
        <begin position="341"/>
        <end position="556"/>
    </location>
</feature>
<dbReference type="InterPro" id="IPR039421">
    <property type="entry name" value="Type_1_exporter"/>
</dbReference>
<dbReference type="PROSITE" id="PS50929">
    <property type="entry name" value="ABC_TM1F"/>
    <property type="match status" value="1"/>
</dbReference>
<dbReference type="InterPro" id="IPR017871">
    <property type="entry name" value="ABC_transporter-like_CS"/>
</dbReference>
<dbReference type="PANTHER" id="PTHR24221">
    <property type="entry name" value="ATP-BINDING CASSETTE SUB-FAMILY B"/>
    <property type="match status" value="1"/>
</dbReference>
<dbReference type="PANTHER" id="PTHR24221:SF590">
    <property type="entry name" value="COMPONENT LINKED WITH THE ASSEMBLY OF CYTOCHROME' TRANSPORT TRANSMEMBRANE ATP-BINDING PROTEIN ABC TRANSPORTER CYDD-RELATED"/>
    <property type="match status" value="1"/>
</dbReference>
<dbReference type="InterPro" id="IPR027417">
    <property type="entry name" value="P-loop_NTPase"/>
</dbReference>
<gene>
    <name evidence="11" type="primary">cydD</name>
    <name evidence="11" type="ORF">GCM10023195_78720</name>
</gene>
<reference evidence="12" key="1">
    <citation type="journal article" date="2019" name="Int. J. Syst. Evol. Microbiol.">
        <title>The Global Catalogue of Microorganisms (GCM) 10K type strain sequencing project: providing services to taxonomists for standard genome sequencing and annotation.</title>
        <authorList>
            <consortium name="The Broad Institute Genomics Platform"/>
            <consortium name="The Broad Institute Genome Sequencing Center for Infectious Disease"/>
            <person name="Wu L."/>
            <person name="Ma J."/>
        </authorList>
    </citation>
    <scope>NUCLEOTIDE SEQUENCE [LARGE SCALE GENOMIC DNA]</scope>
    <source>
        <strain evidence="12">JCM 17938</strain>
    </source>
</reference>
<dbReference type="InterPro" id="IPR003593">
    <property type="entry name" value="AAA+_ATPase"/>
</dbReference>
<evidence type="ECO:0000256" key="2">
    <source>
        <dbReference type="ARBA" id="ARBA00022692"/>
    </source>
</evidence>
<dbReference type="Proteomes" id="UP001500212">
    <property type="component" value="Unassembled WGS sequence"/>
</dbReference>
<evidence type="ECO:0000259" key="10">
    <source>
        <dbReference type="PROSITE" id="PS50929"/>
    </source>
</evidence>
<organism evidence="11 12">
    <name type="scientific">Actinoallomurus liliacearum</name>
    <dbReference type="NCBI Taxonomy" id="1080073"/>
    <lineage>
        <taxon>Bacteria</taxon>
        <taxon>Bacillati</taxon>
        <taxon>Actinomycetota</taxon>
        <taxon>Actinomycetes</taxon>
        <taxon>Streptosporangiales</taxon>
        <taxon>Thermomonosporaceae</taxon>
        <taxon>Actinoallomurus</taxon>
    </lineage>
</organism>
<dbReference type="RefSeq" id="WP_345365853.1">
    <property type="nucleotide sequence ID" value="NZ_BAABHJ010000040.1"/>
</dbReference>
<dbReference type="InterPro" id="IPR003439">
    <property type="entry name" value="ABC_transporter-like_ATP-bd"/>
</dbReference>
<evidence type="ECO:0000256" key="8">
    <source>
        <dbReference type="SAM" id="Phobius"/>
    </source>
</evidence>
<evidence type="ECO:0000313" key="11">
    <source>
        <dbReference type="EMBL" id="GAA4617614.1"/>
    </source>
</evidence>
<dbReference type="NCBIfam" id="TIGR02857">
    <property type="entry name" value="CydD"/>
    <property type="match status" value="1"/>
</dbReference>
<feature type="region of interest" description="Disordered" evidence="7">
    <location>
        <begin position="280"/>
        <end position="327"/>
    </location>
</feature>
<evidence type="ECO:0000256" key="4">
    <source>
        <dbReference type="ARBA" id="ARBA00022840"/>
    </source>
</evidence>
<evidence type="ECO:0000259" key="9">
    <source>
        <dbReference type="PROSITE" id="PS50893"/>
    </source>
</evidence>
<dbReference type="InterPro" id="IPR014216">
    <property type="entry name" value="ABC_transptr_CydD"/>
</dbReference>
<dbReference type="Gene3D" id="1.20.1560.10">
    <property type="entry name" value="ABC transporter type 1, transmembrane domain"/>
    <property type="match status" value="1"/>
</dbReference>
<evidence type="ECO:0000256" key="5">
    <source>
        <dbReference type="ARBA" id="ARBA00022989"/>
    </source>
</evidence>
<name>A0ABP8U0N2_9ACTN</name>
<keyword evidence="2 8" id="KW-0812">Transmembrane</keyword>
<dbReference type="PROSITE" id="PS50893">
    <property type="entry name" value="ABC_TRANSPORTER_2"/>
    <property type="match status" value="1"/>
</dbReference>
<proteinExistence type="predicted"/>
<keyword evidence="12" id="KW-1185">Reference proteome</keyword>
<comment type="subcellular location">
    <subcellularLocation>
        <location evidence="1">Cell membrane</location>
        <topology evidence="1">Multi-pass membrane protein</topology>
    </subcellularLocation>
</comment>
<evidence type="ECO:0000256" key="7">
    <source>
        <dbReference type="SAM" id="MobiDB-lite"/>
    </source>
</evidence>
<keyword evidence="5 8" id="KW-1133">Transmembrane helix</keyword>
<keyword evidence="4" id="KW-0067">ATP-binding</keyword>
<comment type="caution">
    <text evidence="11">The sequence shown here is derived from an EMBL/GenBank/DDBJ whole genome shotgun (WGS) entry which is preliminary data.</text>
</comment>